<dbReference type="Proteomes" id="UP001596096">
    <property type="component" value="Unassembled WGS sequence"/>
</dbReference>
<name>A0ABW1BWG7_9ACTN</name>
<feature type="domain" description="Luciferase-like" evidence="3">
    <location>
        <begin position="2"/>
        <end position="173"/>
    </location>
</feature>
<dbReference type="EC" id="1.-.-.-" evidence="4"/>
<gene>
    <name evidence="4" type="ORF">ACFPUY_20910</name>
</gene>
<evidence type="ECO:0000256" key="1">
    <source>
        <dbReference type="ARBA" id="ARBA00023002"/>
    </source>
</evidence>
<comment type="caution">
    <text evidence="4">The sequence shown here is derived from an EMBL/GenBank/DDBJ whole genome shotgun (WGS) entry which is preliminary data.</text>
</comment>
<reference evidence="5" key="1">
    <citation type="journal article" date="2019" name="Int. J. Syst. Evol. Microbiol.">
        <title>The Global Catalogue of Microorganisms (GCM) 10K type strain sequencing project: providing services to taxonomists for standard genome sequencing and annotation.</title>
        <authorList>
            <consortium name="The Broad Institute Genomics Platform"/>
            <consortium name="The Broad Institute Genome Sequencing Center for Infectious Disease"/>
            <person name="Wu L."/>
            <person name="Ma J."/>
        </authorList>
    </citation>
    <scope>NUCLEOTIDE SEQUENCE [LARGE SCALE GENOMIC DNA]</scope>
    <source>
        <strain evidence="5">CGMCC 4.7106</strain>
    </source>
</reference>
<dbReference type="RefSeq" id="WP_378524888.1">
    <property type="nucleotide sequence ID" value="NZ_JBHSNW010000009.1"/>
</dbReference>
<dbReference type="Gene3D" id="3.20.20.30">
    <property type="entry name" value="Luciferase-like domain"/>
    <property type="match status" value="1"/>
</dbReference>
<dbReference type="SUPFAM" id="SSF51679">
    <property type="entry name" value="Bacterial luciferase-like"/>
    <property type="match status" value="1"/>
</dbReference>
<dbReference type="PANTHER" id="PTHR30137">
    <property type="entry name" value="LUCIFERASE-LIKE MONOOXYGENASE"/>
    <property type="match status" value="1"/>
</dbReference>
<evidence type="ECO:0000256" key="2">
    <source>
        <dbReference type="ARBA" id="ARBA00023033"/>
    </source>
</evidence>
<evidence type="ECO:0000259" key="3">
    <source>
        <dbReference type="Pfam" id="PF00296"/>
    </source>
</evidence>
<feature type="non-terminal residue" evidence="4">
    <location>
        <position position="1"/>
    </location>
</feature>
<dbReference type="InterPro" id="IPR050766">
    <property type="entry name" value="Bact_Lucif_Oxidored"/>
</dbReference>
<dbReference type="PANTHER" id="PTHR30137:SF8">
    <property type="entry name" value="BLR5498 PROTEIN"/>
    <property type="match status" value="1"/>
</dbReference>
<dbReference type="Pfam" id="PF00296">
    <property type="entry name" value="Bac_luciferase"/>
    <property type="match status" value="1"/>
</dbReference>
<keyword evidence="1 4" id="KW-0560">Oxidoreductase</keyword>
<dbReference type="GO" id="GO:0016491">
    <property type="term" value="F:oxidoreductase activity"/>
    <property type="evidence" value="ECO:0007669"/>
    <property type="project" value="UniProtKB-KW"/>
</dbReference>
<organism evidence="4 5">
    <name type="scientific">Nonomuraea harbinensis</name>
    <dbReference type="NCBI Taxonomy" id="1286938"/>
    <lineage>
        <taxon>Bacteria</taxon>
        <taxon>Bacillati</taxon>
        <taxon>Actinomycetota</taxon>
        <taxon>Actinomycetes</taxon>
        <taxon>Streptosporangiales</taxon>
        <taxon>Streptosporangiaceae</taxon>
        <taxon>Nonomuraea</taxon>
    </lineage>
</organism>
<evidence type="ECO:0000313" key="4">
    <source>
        <dbReference type="EMBL" id="MFC5817564.1"/>
    </source>
</evidence>
<evidence type="ECO:0000313" key="5">
    <source>
        <dbReference type="Proteomes" id="UP001596096"/>
    </source>
</evidence>
<proteinExistence type="predicted"/>
<accession>A0ABW1BWG7</accession>
<keyword evidence="2" id="KW-0503">Monooxygenase</keyword>
<dbReference type="InterPro" id="IPR036661">
    <property type="entry name" value="Luciferase-like_sf"/>
</dbReference>
<dbReference type="InterPro" id="IPR011251">
    <property type="entry name" value="Luciferase-like_dom"/>
</dbReference>
<protein>
    <submittedName>
        <fullName evidence="4">LLM class flavin-dependent oxidoreductase</fullName>
        <ecNumber evidence="4">1.-.-.-</ecNumber>
    </submittedName>
</protein>
<sequence>VRLALTQEFFSFDGEHFRIPRTSIRPRPLSPDLTENLLMTWASVESLEFAAHSGAAPLFTNYRGWDTLRENLGRFNALRTSHGWPASTSAIATTVHVHEDGERAREIGERYWRRTSAMTMWHYDRLASEYFMPGATEEERERYVRAGYEDQASAGLFGTPGEVIEQIRELQETAEVGHLITLHSFGDMPQDTVERSMRLFAREVLPTIKTFGGPEPRAMPYRAVVSDRAATSPGWEGKA</sequence>
<keyword evidence="5" id="KW-1185">Reference proteome</keyword>
<dbReference type="EMBL" id="JBHSNW010000009">
    <property type="protein sequence ID" value="MFC5817564.1"/>
    <property type="molecule type" value="Genomic_DNA"/>
</dbReference>